<organism evidence="1">
    <name type="scientific">Mycobacterium xenopi 4042</name>
    <dbReference type="NCBI Taxonomy" id="1299334"/>
    <lineage>
        <taxon>Bacteria</taxon>
        <taxon>Bacillati</taxon>
        <taxon>Actinomycetota</taxon>
        <taxon>Actinomycetes</taxon>
        <taxon>Mycobacteriales</taxon>
        <taxon>Mycobacteriaceae</taxon>
        <taxon>Mycobacterium</taxon>
    </lineage>
</organism>
<name>X7YTY2_MYCXE</name>
<dbReference type="EMBL" id="JAOB01000088">
    <property type="protein sequence ID" value="EUA10226.1"/>
    <property type="molecule type" value="Genomic_DNA"/>
</dbReference>
<protein>
    <submittedName>
        <fullName evidence="1">Uncharacterized protein</fullName>
    </submittedName>
</protein>
<dbReference type="AlphaFoldDB" id="X7YTY2"/>
<sequence>MNGCCMTAAKPTRWPSESWVAEFTERRRVVAVHPSSHRCELVRAHNMSLVTAYLQHEHLASRGPRERFFINLVLVRVLYTHALVPRRDWRSAGLPGWSVAR</sequence>
<gene>
    <name evidence="1" type="ORF">I553_3832</name>
</gene>
<evidence type="ECO:0000313" key="1">
    <source>
        <dbReference type="EMBL" id="EUA10226.1"/>
    </source>
</evidence>
<reference evidence="1" key="1">
    <citation type="submission" date="2014-01" db="EMBL/GenBank/DDBJ databases">
        <authorList>
            <person name="Brown-Elliot B."/>
            <person name="Wallace R."/>
            <person name="Lenaerts A."/>
            <person name="Ordway D."/>
            <person name="DeGroote M.A."/>
            <person name="Parker T."/>
            <person name="Sizemore C."/>
            <person name="Tallon L.J."/>
            <person name="Sadzewicz L.K."/>
            <person name="Sengamalay N."/>
            <person name="Fraser C.M."/>
            <person name="Hine E."/>
            <person name="Shefchek K.A."/>
            <person name="Das S.P."/>
            <person name="Tettelin H."/>
        </authorList>
    </citation>
    <scope>NUCLEOTIDE SEQUENCE [LARGE SCALE GENOMIC DNA]</scope>
    <source>
        <strain evidence="1">4042</strain>
    </source>
</reference>
<accession>X7YTY2</accession>
<dbReference type="PATRIC" id="fig|1299334.3.peg.9109"/>
<comment type="caution">
    <text evidence="1">The sequence shown here is derived from an EMBL/GenBank/DDBJ whole genome shotgun (WGS) entry which is preliminary data.</text>
</comment>
<proteinExistence type="predicted"/>